<keyword evidence="5 12" id="KW-0963">Cytoplasm</keyword>
<evidence type="ECO:0000256" key="6">
    <source>
        <dbReference type="ARBA" id="ARBA00022824"/>
    </source>
</evidence>
<dbReference type="PANTHER" id="PTHR12860">
    <property type="entry name" value="SIGNAL RECOGNITION PARTICLE 68 KDA PROTEIN"/>
    <property type="match status" value="1"/>
</dbReference>
<sequence>MAEDEAITPKENISPDEKPKEIQETISLEVLKIIKDSQQRHGLRHKDYQRYRSYCTRRLQRIRKSLKFVQRNRNKFAKKVVTDEVLTDVKFLYIPLVSAEGAWSYAMQLKQEANSERRKGFHVITRLKKALKHAEELEALCESDKCDARSKLESQAYHLWIKGSLYFETEEWENCMDAFKSASNIYEKLASAVTEDQRVLYLERVNDIVPNLRYCAFQFGDESAIQDLRELRGKGGEMSTNIDFLLQQTREKQAKTLSEVYWRGRTMPVTNERVRTFLLSNKESEQELAAATDNEAKISIYENSLMECKDALQTLRDELKTDPNWKRGQQTGEDVSSNQYLHTYLTYIRLTRTIERNILLVESLKERLPGSLAETKLEQGQKKTKPQDLIRMYDTIIQSLGEIPQLPGVEDDEDLQQEVTAKTYKFKAYRCFYLAQSYSQAKKWKEAAALFERAMHHVERSTDEWQSVNNGPIQAEIQELETLAEEINGLKYSAQASSILDSSDMSITKGMAQLKLKDKRPLEERLHQYSSNQPEVASKPNFTTFPPDFKPSPCKPLFFDIALNHVEFPSLEQKLEQKKTASAGGIGGFLRGWWGGGSS</sequence>
<dbReference type="EMBL" id="JAIZAY010000008">
    <property type="protein sequence ID" value="KAJ8037657.1"/>
    <property type="molecule type" value="Genomic_DNA"/>
</dbReference>
<dbReference type="FunFam" id="1.10.3450.40:FF:000001">
    <property type="entry name" value="Signal recognition particle subunit SRP68"/>
    <property type="match status" value="1"/>
</dbReference>
<evidence type="ECO:0000256" key="5">
    <source>
        <dbReference type="ARBA" id="ARBA00022490"/>
    </source>
</evidence>
<dbReference type="GO" id="GO:0006614">
    <property type="term" value="P:SRP-dependent cotranslational protein targeting to membrane"/>
    <property type="evidence" value="ECO:0007669"/>
    <property type="project" value="InterPro"/>
</dbReference>
<gene>
    <name evidence="13" type="ORF">HOLleu_18538</name>
</gene>
<dbReference type="GO" id="GO:0005786">
    <property type="term" value="C:signal recognition particle, endoplasmic reticulum targeting"/>
    <property type="evidence" value="ECO:0007669"/>
    <property type="project" value="UniProtKB-KW"/>
</dbReference>
<dbReference type="AlphaFoldDB" id="A0A9Q1C3F0"/>
<dbReference type="GO" id="GO:0008312">
    <property type="term" value="F:7S RNA binding"/>
    <property type="evidence" value="ECO:0007669"/>
    <property type="project" value="InterPro"/>
</dbReference>
<comment type="subcellular location">
    <subcellularLocation>
        <location evidence="2 12">Cytoplasm</location>
    </subcellularLocation>
    <subcellularLocation>
        <location evidence="1">Endoplasmic reticulum</location>
    </subcellularLocation>
    <subcellularLocation>
        <location evidence="3">Nucleus</location>
        <location evidence="3">Nucleolus</location>
    </subcellularLocation>
</comment>
<protein>
    <recommendedName>
        <fullName evidence="11 12">Signal recognition particle subunit SRP68</fullName>
        <shortName evidence="12">SRP68</shortName>
    </recommendedName>
</protein>
<dbReference type="Pfam" id="PF16969">
    <property type="entry name" value="SRP68"/>
    <property type="match status" value="1"/>
</dbReference>
<dbReference type="SUPFAM" id="SSF48452">
    <property type="entry name" value="TPR-like"/>
    <property type="match status" value="1"/>
</dbReference>
<organism evidence="13 14">
    <name type="scientific">Holothuria leucospilota</name>
    <name type="common">Black long sea cucumber</name>
    <name type="synonym">Mertensiothuria leucospilota</name>
    <dbReference type="NCBI Taxonomy" id="206669"/>
    <lineage>
        <taxon>Eukaryota</taxon>
        <taxon>Metazoa</taxon>
        <taxon>Echinodermata</taxon>
        <taxon>Eleutherozoa</taxon>
        <taxon>Echinozoa</taxon>
        <taxon>Holothuroidea</taxon>
        <taxon>Aspidochirotacea</taxon>
        <taxon>Aspidochirotida</taxon>
        <taxon>Holothuriidae</taxon>
        <taxon>Holothuria</taxon>
    </lineage>
</organism>
<evidence type="ECO:0000256" key="12">
    <source>
        <dbReference type="PIRNR" id="PIRNR038995"/>
    </source>
</evidence>
<comment type="function">
    <text evidence="12">Component of the signal recognition particle (SRP) complex, a ribonucleoprotein complex that mediates the cotranslational targeting of secretory and membrane proteins to the endoplasmic reticulum (ER). The SRP complex interacts with the signal sequence in nascent secretory and membrane proteins and directs them to the membrane of the ER.</text>
</comment>
<keyword evidence="7 12" id="KW-0694">RNA-binding</keyword>
<keyword evidence="10 12" id="KW-0687">Ribonucleoprotein</keyword>
<comment type="caution">
    <text evidence="13">The sequence shown here is derived from an EMBL/GenBank/DDBJ whole genome shotgun (WGS) entry which is preliminary data.</text>
</comment>
<proteinExistence type="inferred from homology"/>
<evidence type="ECO:0000256" key="4">
    <source>
        <dbReference type="ARBA" id="ARBA00009352"/>
    </source>
</evidence>
<evidence type="ECO:0000313" key="14">
    <source>
        <dbReference type="Proteomes" id="UP001152320"/>
    </source>
</evidence>
<evidence type="ECO:0000256" key="8">
    <source>
        <dbReference type="ARBA" id="ARBA00023135"/>
    </source>
</evidence>
<evidence type="ECO:0000256" key="2">
    <source>
        <dbReference type="ARBA" id="ARBA00004496"/>
    </source>
</evidence>
<evidence type="ECO:0000256" key="7">
    <source>
        <dbReference type="ARBA" id="ARBA00022884"/>
    </source>
</evidence>
<reference evidence="13" key="1">
    <citation type="submission" date="2021-10" db="EMBL/GenBank/DDBJ databases">
        <title>Tropical sea cucumber genome reveals ecological adaptation and Cuvierian tubules defense mechanism.</title>
        <authorList>
            <person name="Chen T."/>
        </authorList>
    </citation>
    <scope>NUCLEOTIDE SEQUENCE</scope>
    <source>
        <strain evidence="13">Nanhai2018</strain>
        <tissue evidence="13">Muscle</tissue>
    </source>
</reference>
<dbReference type="PANTHER" id="PTHR12860:SF0">
    <property type="entry name" value="SIGNAL RECOGNITION PARTICLE SUBUNIT SRP68"/>
    <property type="match status" value="1"/>
</dbReference>
<dbReference type="InterPro" id="IPR011990">
    <property type="entry name" value="TPR-like_helical_dom_sf"/>
</dbReference>
<dbReference type="GO" id="GO:0005047">
    <property type="term" value="F:signal recognition particle binding"/>
    <property type="evidence" value="ECO:0007669"/>
    <property type="project" value="InterPro"/>
</dbReference>
<keyword evidence="14" id="KW-1185">Reference proteome</keyword>
<dbReference type="CDD" id="cd15481">
    <property type="entry name" value="SRP68-RBD"/>
    <property type="match status" value="1"/>
</dbReference>
<dbReference type="InterPro" id="IPR034652">
    <property type="entry name" value="SRP68-RBD"/>
</dbReference>
<dbReference type="GO" id="GO:0005829">
    <property type="term" value="C:cytosol"/>
    <property type="evidence" value="ECO:0007669"/>
    <property type="project" value="UniProtKB-ARBA"/>
</dbReference>
<dbReference type="GO" id="GO:0005783">
    <property type="term" value="C:endoplasmic reticulum"/>
    <property type="evidence" value="ECO:0007669"/>
    <property type="project" value="UniProtKB-SubCell"/>
</dbReference>
<dbReference type="Gene3D" id="1.10.3450.40">
    <property type="entry name" value="Signal recognition particle, SRP68 subunit, RNA-binding domain"/>
    <property type="match status" value="1"/>
</dbReference>
<dbReference type="PIRSF" id="PIRSF038995">
    <property type="entry name" value="SRP68"/>
    <property type="match status" value="1"/>
</dbReference>
<name>A0A9Q1C3F0_HOLLE</name>
<evidence type="ECO:0000256" key="1">
    <source>
        <dbReference type="ARBA" id="ARBA00004240"/>
    </source>
</evidence>
<dbReference type="OrthoDB" id="10255118at2759"/>
<keyword evidence="9" id="KW-0539">Nucleus</keyword>
<evidence type="ECO:0000256" key="11">
    <source>
        <dbReference type="ARBA" id="ARBA00029498"/>
    </source>
</evidence>
<evidence type="ECO:0000256" key="9">
    <source>
        <dbReference type="ARBA" id="ARBA00023242"/>
    </source>
</evidence>
<dbReference type="GO" id="GO:0005730">
    <property type="term" value="C:nucleolus"/>
    <property type="evidence" value="ECO:0007669"/>
    <property type="project" value="UniProtKB-SubCell"/>
</dbReference>
<evidence type="ECO:0000256" key="3">
    <source>
        <dbReference type="ARBA" id="ARBA00004604"/>
    </source>
</evidence>
<comment type="similarity">
    <text evidence="4 12">Belongs to the SRP68 family.</text>
</comment>
<accession>A0A9Q1C3F0</accession>
<dbReference type="InterPro" id="IPR038253">
    <property type="entry name" value="SRP68_N_sf"/>
</dbReference>
<dbReference type="Proteomes" id="UP001152320">
    <property type="component" value="Chromosome 8"/>
</dbReference>
<dbReference type="InterPro" id="IPR026258">
    <property type="entry name" value="SRP68"/>
</dbReference>
<evidence type="ECO:0000256" key="10">
    <source>
        <dbReference type="ARBA" id="ARBA00023274"/>
    </source>
</evidence>
<keyword evidence="6" id="KW-0256">Endoplasmic reticulum</keyword>
<evidence type="ECO:0000313" key="13">
    <source>
        <dbReference type="EMBL" id="KAJ8037657.1"/>
    </source>
</evidence>
<dbReference type="GO" id="GO:0030942">
    <property type="term" value="F:endoplasmic reticulum signal peptide binding"/>
    <property type="evidence" value="ECO:0007669"/>
    <property type="project" value="InterPro"/>
</dbReference>
<keyword evidence="8 12" id="KW-0733">Signal recognition particle</keyword>